<dbReference type="EMBL" id="FZQB01000020">
    <property type="protein sequence ID" value="SNT76487.1"/>
    <property type="molecule type" value="Genomic_DNA"/>
</dbReference>
<dbReference type="RefSeq" id="WP_089345797.1">
    <property type="nucleotide sequence ID" value="NZ_CP067129.1"/>
</dbReference>
<reference evidence="1 2" key="1">
    <citation type="submission" date="2017-07" db="EMBL/GenBank/DDBJ databases">
        <authorList>
            <person name="Sun Z.S."/>
            <person name="Albrecht U."/>
            <person name="Echele G."/>
            <person name="Lee C.C."/>
        </authorList>
    </citation>
    <scope>NUCLEOTIDE SEQUENCE [LARGE SCALE GENOMIC DNA]</scope>
    <source>
        <strain evidence="1 2">DSM 14827</strain>
    </source>
</reference>
<dbReference type="OrthoDB" id="259382at2"/>
<accession>A0A239Q3H1</accession>
<dbReference type="Proteomes" id="UP000198307">
    <property type="component" value="Unassembled WGS sequence"/>
</dbReference>
<proteinExistence type="predicted"/>
<keyword evidence="2" id="KW-1185">Reference proteome</keyword>
<gene>
    <name evidence="1" type="ORF">SAMN05444959_12055</name>
</gene>
<protein>
    <submittedName>
        <fullName evidence="1">Uncharacterized protein</fullName>
    </submittedName>
</protein>
<sequence length="179" mass="18974">MPGATIIEDGSRIASGFIDFLSCGGYLHANLTQLCHGKGRVWRWGTRGAGEGVRLRPLAASTGLASAYALSSRGAAHLLRSHRAKMSAADHDDSARAAARADWPCDVARMGALVSVPALVEPPQWLSVVQSDALPRKVAVRDVWSEQAADSPAMVAAHQAGGLRSFARAAFSQELRRGF</sequence>
<evidence type="ECO:0000313" key="1">
    <source>
        <dbReference type="EMBL" id="SNT76487.1"/>
    </source>
</evidence>
<organism evidence="1 2">
    <name type="scientific">Paracoccus seriniphilus</name>
    <dbReference type="NCBI Taxonomy" id="184748"/>
    <lineage>
        <taxon>Bacteria</taxon>
        <taxon>Pseudomonadati</taxon>
        <taxon>Pseudomonadota</taxon>
        <taxon>Alphaproteobacteria</taxon>
        <taxon>Rhodobacterales</taxon>
        <taxon>Paracoccaceae</taxon>
        <taxon>Paracoccus</taxon>
    </lineage>
</organism>
<dbReference type="AlphaFoldDB" id="A0A239Q3H1"/>
<name>A0A239Q3H1_9RHOB</name>
<evidence type="ECO:0000313" key="2">
    <source>
        <dbReference type="Proteomes" id="UP000198307"/>
    </source>
</evidence>